<evidence type="ECO:0000256" key="9">
    <source>
        <dbReference type="ARBA" id="ARBA00023014"/>
    </source>
</evidence>
<dbReference type="Pfam" id="PF00384">
    <property type="entry name" value="Molybdopterin"/>
    <property type="match status" value="1"/>
</dbReference>
<dbReference type="Gene3D" id="3.40.50.740">
    <property type="match status" value="1"/>
</dbReference>
<dbReference type="GO" id="GO:0016020">
    <property type="term" value="C:membrane"/>
    <property type="evidence" value="ECO:0007669"/>
    <property type="project" value="TreeGrafter"/>
</dbReference>
<keyword evidence="7 13" id="KW-0560">Oxidoreductase</keyword>
<evidence type="ECO:0000256" key="2">
    <source>
        <dbReference type="ARBA" id="ARBA00001966"/>
    </source>
</evidence>
<comment type="cofactor">
    <cofactor evidence="1">
        <name>Mo-bis(molybdopterin guanine dinucleotide)</name>
        <dbReference type="ChEBI" id="CHEBI:60539"/>
    </cofactor>
</comment>
<dbReference type="Gene3D" id="2.40.40.20">
    <property type="match status" value="1"/>
</dbReference>
<dbReference type="InterPro" id="IPR009010">
    <property type="entry name" value="Asp_de-COase-like_dom_sf"/>
</dbReference>
<keyword evidence="14" id="KW-1185">Reference proteome</keyword>
<evidence type="ECO:0000256" key="3">
    <source>
        <dbReference type="ARBA" id="ARBA00008747"/>
    </source>
</evidence>
<dbReference type="SMART" id="SM00926">
    <property type="entry name" value="Molybdop_Fe4S4"/>
    <property type="match status" value="1"/>
</dbReference>
<evidence type="ECO:0000256" key="8">
    <source>
        <dbReference type="ARBA" id="ARBA00023004"/>
    </source>
</evidence>
<accession>A0A7U7GDI3</accession>
<dbReference type="GO" id="GO:0043546">
    <property type="term" value="F:molybdopterin cofactor binding"/>
    <property type="evidence" value="ECO:0007669"/>
    <property type="project" value="InterPro"/>
</dbReference>
<dbReference type="Gene3D" id="3.40.228.10">
    <property type="entry name" value="Dimethylsulfoxide Reductase, domain 2"/>
    <property type="match status" value="1"/>
</dbReference>
<keyword evidence="4" id="KW-0004">4Fe-4S</keyword>
<gene>
    <name evidence="13" type="primary">nasA</name>
    <name evidence="13" type="ORF">BN874_460027</name>
</gene>
<comment type="cofactor">
    <cofactor evidence="2">
        <name>[4Fe-4S] cluster</name>
        <dbReference type="ChEBI" id="CHEBI:49883"/>
    </cofactor>
</comment>
<comment type="similarity">
    <text evidence="3">Belongs to the prokaryotic molybdopterin-containing oxidoreductase family. NasA/NapA/NarB subfamily.</text>
</comment>
<dbReference type="GO" id="GO:0045333">
    <property type="term" value="P:cellular respiration"/>
    <property type="evidence" value="ECO:0007669"/>
    <property type="project" value="UniProtKB-ARBA"/>
</dbReference>
<feature type="compositionally biased region" description="Pro residues" evidence="11">
    <location>
        <begin position="1"/>
        <end position="10"/>
    </location>
</feature>
<keyword evidence="8" id="KW-0408">Iron</keyword>
<dbReference type="Proteomes" id="UP000019184">
    <property type="component" value="Unassembled WGS sequence"/>
</dbReference>
<evidence type="ECO:0000256" key="11">
    <source>
        <dbReference type="SAM" id="MobiDB-lite"/>
    </source>
</evidence>
<dbReference type="GO" id="GO:0016491">
    <property type="term" value="F:oxidoreductase activity"/>
    <property type="evidence" value="ECO:0007669"/>
    <property type="project" value="UniProtKB-KW"/>
</dbReference>
<evidence type="ECO:0000313" key="14">
    <source>
        <dbReference type="Proteomes" id="UP000019184"/>
    </source>
</evidence>
<dbReference type="GO" id="GO:0042128">
    <property type="term" value="P:nitrate assimilation"/>
    <property type="evidence" value="ECO:0007669"/>
    <property type="project" value="UniProtKB-KW"/>
</dbReference>
<dbReference type="EMBL" id="CBTK010000261">
    <property type="protein sequence ID" value="CDH46406.1"/>
    <property type="molecule type" value="Genomic_DNA"/>
</dbReference>
<name>A0A7U7GDI3_9GAMM</name>
<dbReference type="InterPro" id="IPR027467">
    <property type="entry name" value="MopterinOxRdtase_cofactor_BS"/>
</dbReference>
<dbReference type="PANTHER" id="PTHR43105:SF9">
    <property type="entry name" value="NADPH-FE(3+) OXIDOREDUCTASE SUBUNIT ALPHA"/>
    <property type="match status" value="1"/>
</dbReference>
<evidence type="ECO:0000256" key="4">
    <source>
        <dbReference type="ARBA" id="ARBA00022485"/>
    </source>
</evidence>
<dbReference type="AlphaFoldDB" id="A0A7U7GDI3"/>
<dbReference type="Gene3D" id="1.10.10.1100">
    <property type="entry name" value="BFD-like [2Fe-2S]-binding domain"/>
    <property type="match status" value="1"/>
</dbReference>
<proteinExistence type="inferred from homology"/>
<dbReference type="PROSITE" id="PS51669">
    <property type="entry name" value="4FE4S_MOW_BIS_MGD"/>
    <property type="match status" value="1"/>
</dbReference>
<keyword evidence="10" id="KW-0534">Nitrate assimilation</keyword>
<dbReference type="InterPro" id="IPR007419">
    <property type="entry name" value="BFD-like_2Fe2S-bd_dom"/>
</dbReference>
<dbReference type="RefSeq" id="WP_081756430.1">
    <property type="nucleotide sequence ID" value="NZ_CBTK010000261.1"/>
</dbReference>
<dbReference type="CDD" id="cd02754">
    <property type="entry name" value="MopB_Nitrate-R-NapA-like"/>
    <property type="match status" value="1"/>
</dbReference>
<evidence type="ECO:0000259" key="12">
    <source>
        <dbReference type="PROSITE" id="PS51669"/>
    </source>
</evidence>
<evidence type="ECO:0000256" key="5">
    <source>
        <dbReference type="ARBA" id="ARBA00022505"/>
    </source>
</evidence>
<comment type="caution">
    <text evidence="13">The sequence shown here is derived from an EMBL/GenBank/DDBJ whole genome shotgun (WGS) entry which is preliminary data.</text>
</comment>
<dbReference type="GO" id="GO:1990204">
    <property type="term" value="C:oxidoreductase complex"/>
    <property type="evidence" value="ECO:0007669"/>
    <property type="project" value="UniProtKB-ARBA"/>
</dbReference>
<dbReference type="OrthoDB" id="9816402at2"/>
<evidence type="ECO:0000256" key="6">
    <source>
        <dbReference type="ARBA" id="ARBA00022723"/>
    </source>
</evidence>
<evidence type="ECO:0000256" key="7">
    <source>
        <dbReference type="ARBA" id="ARBA00023002"/>
    </source>
</evidence>
<dbReference type="PANTHER" id="PTHR43105">
    <property type="entry name" value="RESPIRATORY NITRATE REDUCTASE"/>
    <property type="match status" value="1"/>
</dbReference>
<dbReference type="InterPro" id="IPR006656">
    <property type="entry name" value="Mopterin_OxRdtase"/>
</dbReference>
<dbReference type="Pfam" id="PF04879">
    <property type="entry name" value="Molybdop_Fe4S4"/>
    <property type="match status" value="1"/>
</dbReference>
<dbReference type="InterPro" id="IPR041854">
    <property type="entry name" value="BFD-like_2Fe2S-bd_dom_sf"/>
</dbReference>
<evidence type="ECO:0000256" key="1">
    <source>
        <dbReference type="ARBA" id="ARBA00001942"/>
    </source>
</evidence>
<dbReference type="EC" id="1.7.99.4" evidence="13"/>
<keyword evidence="6" id="KW-0479">Metal-binding</keyword>
<dbReference type="SUPFAM" id="SSF50692">
    <property type="entry name" value="ADC-like"/>
    <property type="match status" value="1"/>
</dbReference>
<dbReference type="InterPro" id="IPR006657">
    <property type="entry name" value="MoPterin_dinucl-bd_dom"/>
</dbReference>
<dbReference type="InterPro" id="IPR041957">
    <property type="entry name" value="CT_Nitrate-R-NapA-like"/>
</dbReference>
<dbReference type="SUPFAM" id="SSF53706">
    <property type="entry name" value="Formate dehydrogenase/DMSO reductase, domains 1-3"/>
    <property type="match status" value="1"/>
</dbReference>
<evidence type="ECO:0000256" key="10">
    <source>
        <dbReference type="ARBA" id="ARBA00023063"/>
    </source>
</evidence>
<organism evidence="13 14">
    <name type="scientific">Candidatus Contendobacter odensis Run_B_J11</name>
    <dbReference type="NCBI Taxonomy" id="1400861"/>
    <lineage>
        <taxon>Bacteria</taxon>
        <taxon>Pseudomonadati</taxon>
        <taxon>Pseudomonadota</taxon>
        <taxon>Gammaproteobacteria</taxon>
        <taxon>Candidatus Competibacteraceae</taxon>
        <taxon>Candidatus Contendibacter</taxon>
    </lineage>
</organism>
<dbReference type="GO" id="GO:0046872">
    <property type="term" value="F:metal ion binding"/>
    <property type="evidence" value="ECO:0007669"/>
    <property type="project" value="UniProtKB-KW"/>
</dbReference>
<dbReference type="InterPro" id="IPR050123">
    <property type="entry name" value="Prok_molybdopt-oxidoreductase"/>
</dbReference>
<dbReference type="GO" id="GO:0051539">
    <property type="term" value="F:4 iron, 4 sulfur cluster binding"/>
    <property type="evidence" value="ECO:0007669"/>
    <property type="project" value="UniProtKB-KW"/>
</dbReference>
<dbReference type="InterPro" id="IPR006963">
    <property type="entry name" value="Mopterin_OxRdtase_4Fe-4S_dom"/>
</dbReference>
<dbReference type="Pfam" id="PF04324">
    <property type="entry name" value="Fer2_BFD"/>
    <property type="match status" value="1"/>
</dbReference>
<keyword evidence="5" id="KW-0500">Molybdenum</keyword>
<feature type="compositionally biased region" description="Basic and acidic residues" evidence="11">
    <location>
        <begin position="12"/>
        <end position="22"/>
    </location>
</feature>
<dbReference type="Gene3D" id="2.20.25.90">
    <property type="entry name" value="ADC-like domains"/>
    <property type="match status" value="1"/>
</dbReference>
<dbReference type="PROSITE" id="PS00551">
    <property type="entry name" value="MOLYBDOPTERIN_PROK_1"/>
    <property type="match status" value="1"/>
</dbReference>
<feature type="region of interest" description="Disordered" evidence="11">
    <location>
        <begin position="1"/>
        <end position="22"/>
    </location>
</feature>
<dbReference type="CDD" id="cd02791">
    <property type="entry name" value="MopB_CT_Nitrate-R-NapA-like"/>
    <property type="match status" value="1"/>
</dbReference>
<protein>
    <submittedName>
        <fullName evidence="13">Nitrate reductase, large subunit</fullName>
        <ecNumber evidence="13">1.7.99.4</ecNumber>
    </submittedName>
</protein>
<sequence>MISSLPPAPAFPRKEGGSDSGEEIRTTCPYCGVGCGVKVTVDADGQAQVTGDERHPANYGRLCSKGAALGETLSLDDRLLYPEIHGRRATWDEALDAVAAGFRNALAEHGPDAIAFYVSGQLLTEDYYVANKLMKGCFGSANIDTNSRLCMSSSVAGHQRAFGSDTVPGCYEDLEDADLVVLVGSNLAWCHPVLYQRILAAREQRAGKPRLVVIDPRRTATCEAAEIHLPLKPGSDTALFNGLLAHLYQQDRLNPEFLDRHVAGFWSAYQAAKAVAPNIPTVAAKTGLSESAVAEFYGLWGRTHKVVTVYSQGVNQSSYGSDKVNAIINCHLATGRIGQPGMGPFSVTGQPNAMGGREVGGLASQLAAHMDFAPEAVERVRRFWKAPAIASRPGLKAVELFQAVADTKIKALWIMGTNPLVSLPDADAAREALRRCPLVIVSDAVADTDTVRLAQIKLPALTWGEKEGAVTNSERRISRQRAFLPPPGEAQPDWWAMTQVARRLGFGALFPYESPAAIFREHAALSGFENEGRRDFDISALADLTDDGYDALPPVQWPLPRGATTGATRLFGEGGFFTADGKARCIAVGERSPAYAVDKSFPLILNSGRIRDQWHTMTRTGKTARLTGHIPEPYVEIHPVDALACGVSENGLARVQSRWGEVIVRVRTSAEQQPGSVFAPMHWGSPLAPQGRVNAAVNPAVDPLSGQPELKHTPVRVQAYRPRWHGFLLCREAIEPPTVEYRVSVRERACWRYELAGENVIGDWPDWARTLFGDDPGWEWLEFADAGTGRYRGAVLAEGRLQACLFVAPTHELPLRGWLAGLFAAAELGVAEHASLLAGRPRPGQRDCGRIVCACFGVGLNALTTAIRDQGLATPEAIGATLKAGSNCGSCVPELRQLIQEYG</sequence>
<reference evidence="13 14" key="1">
    <citation type="journal article" date="2014" name="ISME J.">
        <title>Candidatus Competibacter-lineage genomes retrieved from metagenomes reveal functional metabolic diversity.</title>
        <authorList>
            <person name="McIlroy S.J."/>
            <person name="Albertsen M."/>
            <person name="Andresen E.K."/>
            <person name="Saunders A.M."/>
            <person name="Kristiansen R."/>
            <person name="Stokholm-Bjerregaard M."/>
            <person name="Nielsen K.L."/>
            <person name="Nielsen P.H."/>
        </authorList>
    </citation>
    <scope>NUCLEOTIDE SEQUENCE [LARGE SCALE GENOMIC DNA]</scope>
    <source>
        <strain evidence="13 14">Run_B_J11</strain>
    </source>
</reference>
<keyword evidence="9" id="KW-0411">Iron-sulfur</keyword>
<evidence type="ECO:0000313" key="13">
    <source>
        <dbReference type="EMBL" id="CDH46406.1"/>
    </source>
</evidence>
<dbReference type="Pfam" id="PF01568">
    <property type="entry name" value="Molydop_binding"/>
    <property type="match status" value="1"/>
</dbReference>
<feature type="domain" description="4Fe-4S Mo/W bis-MGD-type" evidence="12">
    <location>
        <begin position="21"/>
        <end position="77"/>
    </location>
</feature>